<evidence type="ECO:0000313" key="8">
    <source>
        <dbReference type="EMBL" id="MBB5113369.1"/>
    </source>
</evidence>
<keyword evidence="5" id="KW-0560">Oxidoreductase</keyword>
<evidence type="ECO:0000256" key="3">
    <source>
        <dbReference type="ARBA" id="ARBA00022630"/>
    </source>
</evidence>
<dbReference type="InterPro" id="IPR013786">
    <property type="entry name" value="AcylCoA_DH/ox_N"/>
</dbReference>
<accession>A0ABR6MDB3</accession>
<dbReference type="InterPro" id="IPR037069">
    <property type="entry name" value="AcylCoA_DH/ox_N_sf"/>
</dbReference>
<dbReference type="Proteomes" id="UP000618986">
    <property type="component" value="Unassembled WGS sequence"/>
</dbReference>
<dbReference type="InterPro" id="IPR009100">
    <property type="entry name" value="AcylCoA_DH/oxidase_NM_dom_sf"/>
</dbReference>
<proteinExistence type="inferred from homology"/>
<dbReference type="PANTHER" id="PTHR43884:SF20">
    <property type="entry name" value="ACYL-COA DEHYDROGENASE FADE28"/>
    <property type="match status" value="1"/>
</dbReference>
<dbReference type="InterPro" id="IPR036250">
    <property type="entry name" value="AcylCo_DH-like_C"/>
</dbReference>
<dbReference type="SUPFAM" id="SSF47203">
    <property type="entry name" value="Acyl-CoA dehydrogenase C-terminal domain-like"/>
    <property type="match status" value="1"/>
</dbReference>
<dbReference type="SUPFAM" id="SSF56645">
    <property type="entry name" value="Acyl-CoA dehydrogenase NM domain-like"/>
    <property type="match status" value="1"/>
</dbReference>
<reference evidence="8 9" key="1">
    <citation type="submission" date="2020-08" db="EMBL/GenBank/DDBJ databases">
        <title>Sequencing the genomes of 1000 actinobacteria strains.</title>
        <authorList>
            <person name="Klenk H.-P."/>
        </authorList>
    </citation>
    <scope>NUCLEOTIDE SEQUENCE [LARGE SCALE GENOMIC DNA]</scope>
    <source>
        <strain evidence="8 9">DSM 43036</strain>
    </source>
</reference>
<evidence type="ECO:0000256" key="1">
    <source>
        <dbReference type="ARBA" id="ARBA00001974"/>
    </source>
</evidence>
<evidence type="ECO:0000256" key="2">
    <source>
        <dbReference type="ARBA" id="ARBA00009347"/>
    </source>
</evidence>
<comment type="similarity">
    <text evidence="2">Belongs to the acyl-CoA dehydrogenase family.</text>
</comment>
<dbReference type="PANTHER" id="PTHR43884">
    <property type="entry name" value="ACYL-COA DEHYDROGENASE"/>
    <property type="match status" value="1"/>
</dbReference>
<dbReference type="InterPro" id="IPR046373">
    <property type="entry name" value="Acyl-CoA_Oxase/DH_mid-dom_sf"/>
</dbReference>
<comment type="caution">
    <text evidence="8">The sequence shown here is derived from an EMBL/GenBank/DDBJ whole genome shotgun (WGS) entry which is preliminary data.</text>
</comment>
<feature type="domain" description="Acyl-CoA dehydrogenase/oxidase C-terminal" evidence="6">
    <location>
        <begin position="237"/>
        <end position="366"/>
    </location>
</feature>
<dbReference type="EMBL" id="JACHJC010000001">
    <property type="protein sequence ID" value="MBB5113369.1"/>
    <property type="molecule type" value="Genomic_DNA"/>
</dbReference>
<keyword evidence="4" id="KW-0274">FAD</keyword>
<dbReference type="RefSeq" id="WP_184685029.1">
    <property type="nucleotide sequence ID" value="NZ_JACHJC010000001.1"/>
</dbReference>
<name>A0ABR6MDB3_MICEC</name>
<dbReference type="Gene3D" id="1.20.140.10">
    <property type="entry name" value="Butyryl-CoA Dehydrogenase, subunit A, domain 3"/>
    <property type="match status" value="1"/>
</dbReference>
<keyword evidence="9" id="KW-1185">Reference proteome</keyword>
<feature type="domain" description="Acyl-CoA dehydrogenase/oxidase N-terminal" evidence="7">
    <location>
        <begin position="7"/>
        <end position="118"/>
    </location>
</feature>
<evidence type="ECO:0000259" key="7">
    <source>
        <dbReference type="Pfam" id="PF02771"/>
    </source>
</evidence>
<evidence type="ECO:0000256" key="4">
    <source>
        <dbReference type="ARBA" id="ARBA00022827"/>
    </source>
</evidence>
<gene>
    <name evidence="8" type="ORF">FHU28_003208</name>
</gene>
<organism evidence="8 9">
    <name type="scientific">Micromonospora echinospora</name>
    <name type="common">Micromonospora purpurea</name>
    <dbReference type="NCBI Taxonomy" id="1877"/>
    <lineage>
        <taxon>Bacteria</taxon>
        <taxon>Bacillati</taxon>
        <taxon>Actinomycetota</taxon>
        <taxon>Actinomycetes</taxon>
        <taxon>Micromonosporales</taxon>
        <taxon>Micromonosporaceae</taxon>
        <taxon>Micromonospora</taxon>
    </lineage>
</organism>
<evidence type="ECO:0000256" key="5">
    <source>
        <dbReference type="ARBA" id="ARBA00023002"/>
    </source>
</evidence>
<dbReference type="Gene3D" id="1.10.540.10">
    <property type="entry name" value="Acyl-CoA dehydrogenase/oxidase, N-terminal domain"/>
    <property type="match status" value="1"/>
</dbReference>
<dbReference type="GeneID" id="300293774"/>
<dbReference type="Pfam" id="PF00441">
    <property type="entry name" value="Acyl-CoA_dh_1"/>
    <property type="match status" value="1"/>
</dbReference>
<dbReference type="Gene3D" id="2.40.110.10">
    <property type="entry name" value="Butyryl-CoA Dehydrogenase, subunit A, domain 2"/>
    <property type="match status" value="1"/>
</dbReference>
<dbReference type="InterPro" id="IPR009075">
    <property type="entry name" value="AcylCo_DH/oxidase_C"/>
</dbReference>
<comment type="cofactor">
    <cofactor evidence="1">
        <name>FAD</name>
        <dbReference type="ChEBI" id="CHEBI:57692"/>
    </cofactor>
</comment>
<evidence type="ECO:0000259" key="6">
    <source>
        <dbReference type="Pfam" id="PF00441"/>
    </source>
</evidence>
<sequence>MDFQLAEEQVTVNDLARDVFSRNGDPQRLFDIEAGQDRFDRVLYRDLAESGILGLPVPEEHGGAGLGLWEIAGVFVEQGRTLGTVPLWETLVGGVLPLLRYGNAKQQAEWLPRVTAGDAVLTVAVDDLTDTRPYGARVRARSGAEPGGDGVTLSGTAVGVRSAHLADAIIVPATDEAGAVGLYLVPTAGAGVRRDTFERTDRGLASDVRFDGAAAGLLADGPEEDRLDWLLRQVWTAVAALQSGISQAAVRQAADYTSGREQFGVPIATFQAVAHQLADCHIDTEAMEVTYLNALWRETTGRPSRAAAHVAKYWAAEAGDRVARTVQHVHGGMGADVTYPVHRYMLWTTQLANTAGSGAWHLQQLADLVGEGEQL</sequence>
<evidence type="ECO:0000313" key="9">
    <source>
        <dbReference type="Proteomes" id="UP000618986"/>
    </source>
</evidence>
<dbReference type="Pfam" id="PF02771">
    <property type="entry name" value="Acyl-CoA_dh_N"/>
    <property type="match status" value="1"/>
</dbReference>
<keyword evidence="3" id="KW-0285">Flavoprotein</keyword>
<protein>
    <submittedName>
        <fullName evidence="8">Alkylation response protein AidB-like acyl-CoA dehydrogenase</fullName>
    </submittedName>
</protein>